<keyword evidence="1 2" id="KW-0238">DNA-binding</keyword>
<protein>
    <submittedName>
        <fullName evidence="4">DNA-binding transcriptional regulator EnvR</fullName>
    </submittedName>
</protein>
<dbReference type="GO" id="GO:0003677">
    <property type="term" value="F:DNA binding"/>
    <property type="evidence" value="ECO:0007669"/>
    <property type="project" value="UniProtKB-UniRule"/>
</dbReference>
<dbReference type="Pfam" id="PF00440">
    <property type="entry name" value="TetR_N"/>
    <property type="match status" value="1"/>
</dbReference>
<dbReference type="SUPFAM" id="SSF46689">
    <property type="entry name" value="Homeodomain-like"/>
    <property type="match status" value="1"/>
</dbReference>
<feature type="domain" description="HTH tetR-type" evidence="3">
    <location>
        <begin position="16"/>
        <end position="76"/>
    </location>
</feature>
<dbReference type="Proteomes" id="UP000194360">
    <property type="component" value="Unassembled WGS sequence"/>
</dbReference>
<feature type="DNA-binding region" description="H-T-H motif" evidence="2">
    <location>
        <begin position="39"/>
        <end position="58"/>
    </location>
</feature>
<evidence type="ECO:0000313" key="5">
    <source>
        <dbReference type="Proteomes" id="UP000194360"/>
    </source>
</evidence>
<comment type="caution">
    <text evidence="4">The sequence shown here is derived from an EMBL/GenBank/DDBJ whole genome shotgun (WGS) entry which is preliminary data.</text>
</comment>
<evidence type="ECO:0000256" key="2">
    <source>
        <dbReference type="PROSITE-ProRule" id="PRU00335"/>
    </source>
</evidence>
<keyword evidence="5" id="KW-1185">Reference proteome</keyword>
<dbReference type="AlphaFoldDB" id="A0A1Y2MPT0"/>
<organism evidence="4 5">
    <name type="scientific">Pseudonocardia autotrophica</name>
    <name type="common">Amycolata autotrophica</name>
    <name type="synonym">Nocardia autotrophica</name>
    <dbReference type="NCBI Taxonomy" id="2074"/>
    <lineage>
        <taxon>Bacteria</taxon>
        <taxon>Bacillati</taxon>
        <taxon>Actinomycetota</taxon>
        <taxon>Actinomycetes</taxon>
        <taxon>Pseudonocardiales</taxon>
        <taxon>Pseudonocardiaceae</taxon>
        <taxon>Pseudonocardia</taxon>
    </lineage>
</organism>
<evidence type="ECO:0000313" key="4">
    <source>
        <dbReference type="EMBL" id="OSY36989.1"/>
    </source>
</evidence>
<dbReference type="PANTHER" id="PTHR43479">
    <property type="entry name" value="ACREF/ENVCD OPERON REPRESSOR-RELATED"/>
    <property type="match status" value="1"/>
</dbReference>
<name>A0A1Y2MPT0_PSEAH</name>
<sequence length="215" mass="23221">MGGVVEPANRQGRRKARTRAALVGAARQLLSTRHPAEISIQEITDLADVGFGSLYGHFQSKTELFEVAVAEVLDEHGALLEVALADIEDPAEVFAAGVRLTGRLPRSYPQIAEITMRTGLDYLHSPSGIGPRALRDLERAHAAGRLRLEDPELALHCTAGSLIAALHLVSRDPQQADRIADELAVTMLRMFGMDDGEAREVVGRPLPTVPQDLPA</sequence>
<reference evidence="4 5" key="1">
    <citation type="submission" date="2016-09" db="EMBL/GenBank/DDBJ databases">
        <title>Pseudonocardia autotrophica DSM535, a candidate organism with high potential of specific P450 cytochromes.</title>
        <authorList>
            <person name="Grumaz C."/>
            <person name="Vainshtein Y."/>
            <person name="Kirstahler P."/>
            <person name="Sohn K."/>
        </authorList>
    </citation>
    <scope>NUCLEOTIDE SEQUENCE [LARGE SCALE GENOMIC DNA]</scope>
    <source>
        <strain evidence="4 5">DSM 535</strain>
    </source>
</reference>
<dbReference type="Gene3D" id="1.10.357.10">
    <property type="entry name" value="Tetracycline Repressor, domain 2"/>
    <property type="match status" value="1"/>
</dbReference>
<dbReference type="STRING" id="2074.BG845_05072"/>
<accession>A0A1Y2MPT0</accession>
<evidence type="ECO:0000256" key="1">
    <source>
        <dbReference type="ARBA" id="ARBA00023125"/>
    </source>
</evidence>
<proteinExistence type="predicted"/>
<dbReference type="PROSITE" id="PS50977">
    <property type="entry name" value="HTH_TETR_2"/>
    <property type="match status" value="1"/>
</dbReference>
<dbReference type="InterPro" id="IPR049513">
    <property type="entry name" value="TetR_C_40"/>
</dbReference>
<dbReference type="InterPro" id="IPR050624">
    <property type="entry name" value="HTH-type_Tx_Regulator"/>
</dbReference>
<dbReference type="EMBL" id="MIGB01000034">
    <property type="protein sequence ID" value="OSY36989.1"/>
    <property type="molecule type" value="Genomic_DNA"/>
</dbReference>
<dbReference type="InterPro" id="IPR009057">
    <property type="entry name" value="Homeodomain-like_sf"/>
</dbReference>
<dbReference type="InterPro" id="IPR001647">
    <property type="entry name" value="HTH_TetR"/>
</dbReference>
<dbReference type="Pfam" id="PF21306">
    <property type="entry name" value="TetR_C_40"/>
    <property type="match status" value="1"/>
</dbReference>
<dbReference type="OrthoDB" id="3481545at2"/>
<dbReference type="RefSeq" id="WP_085915219.1">
    <property type="nucleotide sequence ID" value="NZ_AP018920.1"/>
</dbReference>
<evidence type="ECO:0000259" key="3">
    <source>
        <dbReference type="PROSITE" id="PS50977"/>
    </source>
</evidence>
<dbReference type="PANTHER" id="PTHR43479:SF11">
    <property type="entry name" value="ACREF_ENVCD OPERON REPRESSOR-RELATED"/>
    <property type="match status" value="1"/>
</dbReference>
<gene>
    <name evidence="4" type="ORF">BG845_05072</name>
</gene>